<dbReference type="PANTHER" id="PTHR47396">
    <property type="entry name" value="TYPE I RESTRICTION ENZYME ECOKI R PROTEIN"/>
    <property type="match status" value="1"/>
</dbReference>
<protein>
    <submittedName>
        <fullName evidence="4">DEAD/DEAH box helicase family protein</fullName>
    </submittedName>
</protein>
<keyword evidence="4" id="KW-0067">ATP-binding</keyword>
<dbReference type="SUPFAM" id="SSF52540">
    <property type="entry name" value="P-loop containing nucleoside triphosphate hydrolases"/>
    <property type="match status" value="1"/>
</dbReference>
<dbReference type="PROSITE" id="PS51192">
    <property type="entry name" value="HELICASE_ATP_BIND_1"/>
    <property type="match status" value="1"/>
</dbReference>
<gene>
    <name evidence="4" type="ORF">ISN74_13195</name>
</gene>
<keyword evidence="5" id="KW-1185">Reference proteome</keyword>
<dbReference type="PANTHER" id="PTHR47396:SF1">
    <property type="entry name" value="ATP-DEPENDENT HELICASE IRC3-RELATED"/>
    <property type="match status" value="1"/>
</dbReference>
<dbReference type="InterPro" id="IPR014001">
    <property type="entry name" value="Helicase_ATP-bd"/>
</dbReference>
<feature type="domain" description="Helicase C-terminal" evidence="3">
    <location>
        <begin position="231"/>
        <end position="398"/>
    </location>
</feature>
<accession>A0ABX7GPS9</accession>
<feature type="compositionally biased region" description="Polar residues" evidence="1">
    <location>
        <begin position="570"/>
        <end position="592"/>
    </location>
</feature>
<dbReference type="InterPro" id="IPR027417">
    <property type="entry name" value="P-loop_NTPase"/>
</dbReference>
<proteinExistence type="predicted"/>
<dbReference type="Pfam" id="PF04851">
    <property type="entry name" value="ResIII"/>
    <property type="match status" value="1"/>
</dbReference>
<feature type="domain" description="Helicase ATP-binding" evidence="2">
    <location>
        <begin position="16"/>
        <end position="174"/>
    </location>
</feature>
<dbReference type="EMBL" id="CP064030">
    <property type="protein sequence ID" value="QRN52432.1"/>
    <property type="molecule type" value="Genomic_DNA"/>
</dbReference>
<organism evidence="4 5">
    <name type="scientific">Dyella caseinilytica</name>
    <dbReference type="NCBI Taxonomy" id="1849581"/>
    <lineage>
        <taxon>Bacteria</taxon>
        <taxon>Pseudomonadati</taxon>
        <taxon>Pseudomonadota</taxon>
        <taxon>Gammaproteobacteria</taxon>
        <taxon>Lysobacterales</taxon>
        <taxon>Rhodanobacteraceae</taxon>
        <taxon>Dyella</taxon>
    </lineage>
</organism>
<dbReference type="SMART" id="SM00490">
    <property type="entry name" value="HELICc"/>
    <property type="match status" value="1"/>
</dbReference>
<feature type="region of interest" description="Disordered" evidence="1">
    <location>
        <begin position="564"/>
        <end position="593"/>
    </location>
</feature>
<evidence type="ECO:0000256" key="1">
    <source>
        <dbReference type="SAM" id="MobiDB-lite"/>
    </source>
</evidence>
<name>A0ABX7GPS9_9GAMM</name>
<dbReference type="Gene3D" id="3.40.50.300">
    <property type="entry name" value="P-loop containing nucleotide triphosphate hydrolases"/>
    <property type="match status" value="2"/>
</dbReference>
<dbReference type="GO" id="GO:0004386">
    <property type="term" value="F:helicase activity"/>
    <property type="evidence" value="ECO:0007669"/>
    <property type="project" value="UniProtKB-KW"/>
</dbReference>
<sequence length="614" mass="67503">MQLRWYQQDAKAAFWNYLEVSGGNPALVLPTGAGKSPLMAGIAMDAVQKWDLRIGILAANQELVEQNAAKLRAMWPNAPMGIYAAGLRKRDRFDKIQYMQIQSVYDKAHMLGQFDLLLTDEAQRIPLDGEGAYLRFFADAQKINQRVRFGGLTATPYRLKGRAIPICGPEYILNDIAYEARIPDLIGDAYLSKLVTPGGLERPDLSAVHVKGGEYVEDELAAAMIPLVERSVRDMLARSVGRKAGIIFCVNVKHAEMVMHELRKYGESCAMITGNKKITPVAQRRQSIEAFKAGRIRWMVNVNVLSEGFDAPHIDVVVMKRPTKSPGLMYQQIGRGFRVVYAKGYAIDTVSERLAAIAAGGKDDCLVLDYAGNLLEHGPVDQIKVGMPSKKTGKREVETGKLKECPTCKALLPMSTRECPEMVGPDKKCGHKFGSAKPQHYDTHVDAPILSTGAGIARKIHTHQVSGVRYAMHAKPGKITSLKVTYSCGMRSFSEWMCFEHGGMARMKAVDWWQKRLPGSNAPRTIEEALTQVDSLATPISIAVDETEKFPEIKDYDFGQLAERGGESATADSSAKYSESSVSPPRSNTVPPVSTVPDWLLFAVENAGAGKRAA</sequence>
<dbReference type="InterPro" id="IPR050742">
    <property type="entry name" value="Helicase_Restrict-Modif_Enz"/>
</dbReference>
<reference evidence="4 5" key="1">
    <citation type="submission" date="2020-10" db="EMBL/GenBank/DDBJ databases">
        <title>Phylogeny of dyella-like bacteria.</title>
        <authorList>
            <person name="Fu J."/>
        </authorList>
    </citation>
    <scope>NUCLEOTIDE SEQUENCE [LARGE SCALE GENOMIC DNA]</scope>
    <source>
        <strain evidence="4 5">DHOB09</strain>
    </source>
</reference>
<evidence type="ECO:0000313" key="5">
    <source>
        <dbReference type="Proteomes" id="UP000663181"/>
    </source>
</evidence>
<keyword evidence="4" id="KW-0547">Nucleotide-binding</keyword>
<dbReference type="Proteomes" id="UP000663181">
    <property type="component" value="Chromosome"/>
</dbReference>
<dbReference type="InterPro" id="IPR006935">
    <property type="entry name" value="Helicase/UvrB_N"/>
</dbReference>
<evidence type="ECO:0000259" key="2">
    <source>
        <dbReference type="PROSITE" id="PS51192"/>
    </source>
</evidence>
<evidence type="ECO:0000259" key="3">
    <source>
        <dbReference type="PROSITE" id="PS51194"/>
    </source>
</evidence>
<dbReference type="Pfam" id="PF00271">
    <property type="entry name" value="Helicase_C"/>
    <property type="match status" value="1"/>
</dbReference>
<evidence type="ECO:0000313" key="4">
    <source>
        <dbReference type="EMBL" id="QRN52432.1"/>
    </source>
</evidence>
<dbReference type="InterPro" id="IPR001650">
    <property type="entry name" value="Helicase_C-like"/>
</dbReference>
<keyword evidence="4" id="KW-0378">Hydrolase</keyword>
<keyword evidence="4" id="KW-0347">Helicase</keyword>
<dbReference type="PROSITE" id="PS51194">
    <property type="entry name" value="HELICASE_CTER"/>
    <property type="match status" value="1"/>
</dbReference>
<dbReference type="RefSeq" id="WP_188799681.1">
    <property type="nucleotide sequence ID" value="NZ_BMIZ01000002.1"/>
</dbReference>